<comment type="caution">
    <text evidence="6">The sequence shown here is derived from an EMBL/GenBank/DDBJ whole genome shotgun (WGS) entry which is preliminary data.</text>
</comment>
<accession>A0ABT0X0E5</accession>
<evidence type="ECO:0000259" key="5">
    <source>
        <dbReference type="Pfam" id="PF13399"/>
    </source>
</evidence>
<dbReference type="Gene3D" id="3.40.630.190">
    <property type="entry name" value="LCP protein"/>
    <property type="match status" value="1"/>
</dbReference>
<evidence type="ECO:0000313" key="6">
    <source>
        <dbReference type="EMBL" id="MCM2576039.1"/>
    </source>
</evidence>
<keyword evidence="7" id="KW-1185">Reference proteome</keyword>
<feature type="region of interest" description="Disordered" evidence="2">
    <location>
        <begin position="1"/>
        <end position="165"/>
    </location>
</feature>
<keyword evidence="3" id="KW-0812">Transmembrane</keyword>
<name>A0ABT0X0E5_9ACTN</name>
<evidence type="ECO:0000259" key="4">
    <source>
        <dbReference type="Pfam" id="PF03816"/>
    </source>
</evidence>
<feature type="compositionally biased region" description="Low complexity" evidence="2">
    <location>
        <begin position="99"/>
        <end position="111"/>
    </location>
</feature>
<comment type="similarity">
    <text evidence="1">Belongs to the LytR/CpsA/Psr (LCP) family.</text>
</comment>
<protein>
    <submittedName>
        <fullName evidence="6">LytR C-terminal domain-containing protein</fullName>
    </submittedName>
</protein>
<evidence type="ECO:0000256" key="3">
    <source>
        <dbReference type="SAM" id="Phobius"/>
    </source>
</evidence>
<feature type="domain" description="LytR/CpsA/Psr regulator C-terminal" evidence="5">
    <location>
        <begin position="491"/>
        <end position="577"/>
    </location>
</feature>
<dbReference type="Proteomes" id="UP001167160">
    <property type="component" value="Unassembled WGS sequence"/>
</dbReference>
<keyword evidence="3" id="KW-0472">Membrane</keyword>
<feature type="domain" description="Cell envelope-related transcriptional attenuator" evidence="4">
    <location>
        <begin position="273"/>
        <end position="409"/>
    </location>
</feature>
<dbReference type="InterPro" id="IPR004474">
    <property type="entry name" value="LytR_CpsA_psr"/>
</dbReference>
<feature type="transmembrane region" description="Helical" evidence="3">
    <location>
        <begin position="207"/>
        <end position="227"/>
    </location>
</feature>
<sequence>MNDAHSAPYGSGGPDDGRDPYGQDPYRRDGYARHGEGADGGGHPQDPYAEPYPAEGYGPQHYQQPYGRRQSDGRGQSGQPQGGYDPYGQQAPAHDPYGQQQYPPQQSYAASVPPQAPHPPRRTGVPVDEQQWVPQQRSARPGAEPGPGPDGRPGGPDAPGDDGYRTEQFAFVEDPDEGADDVIDWLKFAETRTERRDERKRKNRNRVIALVVVLVIAAASAVGYLWYTGKIPGMVTGPAAGKQAGAVQQRDVVVVHLRDTKGSGSATVLLVDNETMKQGTTVLLPNSTRVSTEDGGVTTLAKSVEDEGAQPTRESLGTLLGADIKGTWRLDTPYLENLVELVGGITVHTNAEVPAAKKGEEPLVKRGRSQSLNGQAAVGYATLSRPGEPQTKQLERFGQVMHAVLRKISSEPEAATTTVRSLSQIPDPSLSEAQLGALLARLGEQAKTGAYSTELLPVQPDGTLGEAAKEGLVKEVLGGTVRNTDGDAAPRIGVRNATGNAALSNTARADLVNGGYTFVDGGAADTALARSQVRYADAAMRAKAVEAAKTLGLPENSVRKGRVAANADVSVILGSDYRAG</sequence>
<dbReference type="EMBL" id="JAMQGM010000001">
    <property type="protein sequence ID" value="MCM2576039.1"/>
    <property type="molecule type" value="Genomic_DNA"/>
</dbReference>
<gene>
    <name evidence="6" type="ORF">M1E25_01495</name>
</gene>
<organism evidence="6 7">
    <name type="scientific">Streptomyces meridianus</name>
    <dbReference type="NCBI Taxonomy" id="2938945"/>
    <lineage>
        <taxon>Bacteria</taxon>
        <taxon>Bacillati</taxon>
        <taxon>Actinomycetota</taxon>
        <taxon>Actinomycetes</taxon>
        <taxon>Kitasatosporales</taxon>
        <taxon>Streptomycetaceae</taxon>
        <taxon>Streptomyces</taxon>
    </lineage>
</organism>
<evidence type="ECO:0000256" key="1">
    <source>
        <dbReference type="ARBA" id="ARBA00006068"/>
    </source>
</evidence>
<reference evidence="6" key="1">
    <citation type="journal article" date="2023" name="Int. J. Syst. Evol. Microbiol.">
        <title>Streptomyces meridianus sp. nov. isolated from brackish water of the Tagus estuary in Alcochete, Portugal.</title>
        <authorList>
            <person name="Santos J.D.N."/>
            <person name="Klimek D."/>
            <person name="Calusinska M."/>
            <person name="Lobo Da Cunha A."/>
            <person name="Catita J."/>
            <person name="Goncalves H."/>
            <person name="Gonzalez I."/>
            <person name="Reyes F."/>
            <person name="Lage O.M."/>
        </authorList>
    </citation>
    <scope>NUCLEOTIDE SEQUENCE</scope>
    <source>
        <strain evidence="6">MTZ3.1</strain>
    </source>
</reference>
<dbReference type="PANTHER" id="PTHR33392:SF6">
    <property type="entry name" value="POLYISOPRENYL-TEICHOIC ACID--PEPTIDOGLYCAN TEICHOIC ACID TRANSFERASE TAGU"/>
    <property type="match status" value="1"/>
</dbReference>
<dbReference type="Pfam" id="PF13399">
    <property type="entry name" value="LytR_C"/>
    <property type="match status" value="1"/>
</dbReference>
<keyword evidence="3" id="KW-1133">Transmembrane helix</keyword>
<dbReference type="RefSeq" id="WP_251408123.1">
    <property type="nucleotide sequence ID" value="NZ_JAMQGM010000001.1"/>
</dbReference>
<feature type="compositionally biased region" description="Basic and acidic residues" evidence="2">
    <location>
        <begin position="15"/>
        <end position="37"/>
    </location>
</feature>
<evidence type="ECO:0000256" key="2">
    <source>
        <dbReference type="SAM" id="MobiDB-lite"/>
    </source>
</evidence>
<dbReference type="Pfam" id="PF03816">
    <property type="entry name" value="LytR_cpsA_psr"/>
    <property type="match status" value="1"/>
</dbReference>
<feature type="compositionally biased region" description="Low complexity" evidence="2">
    <location>
        <begin position="73"/>
        <end position="90"/>
    </location>
</feature>
<evidence type="ECO:0000313" key="7">
    <source>
        <dbReference type="Proteomes" id="UP001167160"/>
    </source>
</evidence>
<dbReference type="PANTHER" id="PTHR33392">
    <property type="entry name" value="POLYISOPRENYL-TEICHOIC ACID--PEPTIDOGLYCAN TEICHOIC ACID TRANSFERASE TAGU"/>
    <property type="match status" value="1"/>
</dbReference>
<dbReference type="InterPro" id="IPR050922">
    <property type="entry name" value="LytR/CpsA/Psr_CW_biosynth"/>
</dbReference>
<proteinExistence type="inferred from homology"/>
<dbReference type="InterPro" id="IPR027381">
    <property type="entry name" value="LytR/CpsA/Psr_C"/>
</dbReference>